<gene>
    <name evidence="2" type="ORF">E2C01_037752</name>
</gene>
<evidence type="ECO:0000313" key="3">
    <source>
        <dbReference type="Proteomes" id="UP000324222"/>
    </source>
</evidence>
<name>A0A5B7F8Y3_PORTR</name>
<comment type="caution">
    <text evidence="2">The sequence shown here is derived from an EMBL/GenBank/DDBJ whole genome shotgun (WGS) entry which is preliminary data.</text>
</comment>
<dbReference type="AlphaFoldDB" id="A0A5B7F8Y3"/>
<accession>A0A5B7F8Y3</accession>
<organism evidence="2 3">
    <name type="scientific">Portunus trituberculatus</name>
    <name type="common">Swimming crab</name>
    <name type="synonym">Neptunus trituberculatus</name>
    <dbReference type="NCBI Taxonomy" id="210409"/>
    <lineage>
        <taxon>Eukaryota</taxon>
        <taxon>Metazoa</taxon>
        <taxon>Ecdysozoa</taxon>
        <taxon>Arthropoda</taxon>
        <taxon>Crustacea</taxon>
        <taxon>Multicrustacea</taxon>
        <taxon>Malacostraca</taxon>
        <taxon>Eumalacostraca</taxon>
        <taxon>Eucarida</taxon>
        <taxon>Decapoda</taxon>
        <taxon>Pleocyemata</taxon>
        <taxon>Brachyura</taxon>
        <taxon>Eubrachyura</taxon>
        <taxon>Portunoidea</taxon>
        <taxon>Portunidae</taxon>
        <taxon>Portuninae</taxon>
        <taxon>Portunus</taxon>
    </lineage>
</organism>
<feature type="region of interest" description="Disordered" evidence="1">
    <location>
        <begin position="1"/>
        <end position="28"/>
    </location>
</feature>
<protein>
    <submittedName>
        <fullName evidence="2">Uncharacterized protein</fullName>
    </submittedName>
</protein>
<sequence>MAKSETALPETRLTQASKDRPGEQEGSSGTVELIVVEWCWLWKIVVWGNVESHIGCDGKVVLVVGVW</sequence>
<evidence type="ECO:0000313" key="2">
    <source>
        <dbReference type="EMBL" id="MPC44090.1"/>
    </source>
</evidence>
<evidence type="ECO:0000256" key="1">
    <source>
        <dbReference type="SAM" id="MobiDB-lite"/>
    </source>
</evidence>
<dbReference type="Proteomes" id="UP000324222">
    <property type="component" value="Unassembled WGS sequence"/>
</dbReference>
<reference evidence="2 3" key="1">
    <citation type="submission" date="2019-05" db="EMBL/GenBank/DDBJ databases">
        <title>Another draft genome of Portunus trituberculatus and its Hox gene families provides insights of decapod evolution.</title>
        <authorList>
            <person name="Jeong J.-H."/>
            <person name="Song I."/>
            <person name="Kim S."/>
            <person name="Choi T."/>
            <person name="Kim D."/>
            <person name="Ryu S."/>
            <person name="Kim W."/>
        </authorList>
    </citation>
    <scope>NUCLEOTIDE SEQUENCE [LARGE SCALE GENOMIC DNA]</scope>
    <source>
        <tissue evidence="2">Muscle</tissue>
    </source>
</reference>
<keyword evidence="3" id="KW-1185">Reference proteome</keyword>
<proteinExistence type="predicted"/>
<dbReference type="EMBL" id="VSRR010006122">
    <property type="protein sequence ID" value="MPC44090.1"/>
    <property type="molecule type" value="Genomic_DNA"/>
</dbReference>